<dbReference type="Gene3D" id="2.60.40.10">
    <property type="entry name" value="Immunoglobulins"/>
    <property type="match status" value="1"/>
</dbReference>
<accession>A0AA85B2H9</accession>
<dbReference type="PANTHER" id="PTHR11595">
    <property type="entry name" value="EF-HAND AND COILED-COIL DOMAIN-CONTAINING FAMILY MEMBER"/>
    <property type="match status" value="1"/>
</dbReference>
<dbReference type="Gene3D" id="3.30.70.60">
    <property type="match status" value="1"/>
</dbReference>
<dbReference type="AlphaFoldDB" id="A0AA85B2H9"/>
<evidence type="ECO:0000313" key="8">
    <source>
        <dbReference type="Proteomes" id="UP000050791"/>
    </source>
</evidence>
<dbReference type="GO" id="GO:0005085">
    <property type="term" value="F:guanyl-nucleotide exchange factor activity"/>
    <property type="evidence" value="ECO:0007669"/>
    <property type="project" value="TreeGrafter"/>
</dbReference>
<dbReference type="SUPFAM" id="SSF81296">
    <property type="entry name" value="E set domains"/>
    <property type="match status" value="1"/>
</dbReference>
<proteinExistence type="inferred from homology"/>
<dbReference type="InterPro" id="IPR032640">
    <property type="entry name" value="AMPK1_CBM"/>
</dbReference>
<reference evidence="9" key="1">
    <citation type="submission" date="2023-11" db="UniProtKB">
        <authorList>
            <consortium name="WormBaseParasite"/>
        </authorList>
    </citation>
    <scope>IDENTIFICATION</scope>
</reference>
<dbReference type="CDD" id="cd02859">
    <property type="entry name" value="E_set_AMPKbeta_like_N"/>
    <property type="match status" value="1"/>
</dbReference>
<evidence type="ECO:0000256" key="3">
    <source>
        <dbReference type="ARBA" id="ARBA00022917"/>
    </source>
</evidence>
<dbReference type="CDD" id="cd00292">
    <property type="entry name" value="EF1B"/>
    <property type="match status" value="1"/>
</dbReference>
<feature type="region of interest" description="Disordered" evidence="5">
    <location>
        <begin position="1"/>
        <end position="70"/>
    </location>
</feature>
<dbReference type="Pfam" id="PF16561">
    <property type="entry name" value="AMPK1_CBM"/>
    <property type="match status" value="1"/>
</dbReference>
<evidence type="ECO:0000256" key="5">
    <source>
        <dbReference type="SAM" id="MobiDB-lite"/>
    </source>
</evidence>
<comment type="function">
    <text evidence="4">Non-catalytic subunit of AMP-activated protein kinase (AMPK), an energy sensor protein kinase that plays a key role in regulating cellular energy metabolism. In response to reduction of intracellular ATP levels, AMPK activates energy-producing pathways and inhibits energy-consuming processes: inhibits protein, carbohydrate and lipid biosynthesis, as well as cell growth and proliferation. AMPK acts via direct phosphorylation of metabolic enzymes, and by longer-term effects via phosphorylation of transcription regulators. Also acts as a regulator of cellular polarity by remodeling the actin cytoskeleton; probably by indirectly activating myosin. Beta non-catalytic subunit acts as a scaffold on which the AMPK complex assembles, via its C-terminus that bridges alpha (PRKAA1 or PRKAA2) and gamma subunits (PRKAG1, PRKAG2 or PRKAG3).</text>
</comment>
<dbReference type="InterPro" id="IPR036219">
    <property type="entry name" value="eEF-1beta-like_sf"/>
</dbReference>
<dbReference type="InterPro" id="IPR014756">
    <property type="entry name" value="Ig_E-set"/>
</dbReference>
<dbReference type="SMART" id="SM00888">
    <property type="entry name" value="EF1_GNE"/>
    <property type="match status" value="1"/>
</dbReference>
<feature type="compositionally biased region" description="Polar residues" evidence="5">
    <location>
        <begin position="57"/>
        <end position="68"/>
    </location>
</feature>
<evidence type="ECO:0000313" key="9">
    <source>
        <dbReference type="WBParaSite" id="SMTH1_27540.1"/>
    </source>
</evidence>
<evidence type="ECO:0000256" key="2">
    <source>
        <dbReference type="ARBA" id="ARBA00022768"/>
    </source>
</evidence>
<dbReference type="SUPFAM" id="SSF54984">
    <property type="entry name" value="eEF-1beta-like"/>
    <property type="match status" value="1"/>
</dbReference>
<evidence type="ECO:0000256" key="1">
    <source>
        <dbReference type="ARBA" id="ARBA00007411"/>
    </source>
</evidence>
<dbReference type="GO" id="GO:0003746">
    <property type="term" value="F:translation elongation factor activity"/>
    <property type="evidence" value="ECO:0007669"/>
    <property type="project" value="UniProtKB-KW"/>
</dbReference>
<sequence length="442" mass="49380">MGNTPTHYKRRFSGDVCGRLPNSTPPGVSVTIPPPKKRNTHSLTDLSRSAPADYPNNEMSVNDDNVSPNDKDTISIDEATSMMRAASLREPINIIDAHDNPDDNNRLYNVLPSAKMVTSTISSGDEKISNVLHERPSSAGPLYSTDEQIMYKHSQPQIILNNVSRDRARTLPSRKLVGLKLPTVFRWNGGGKDIYISGTFNNWEKRIPMVKRNSGVYVIIDCKPGIHQYKYFIDGAWYHDPTKKTGSLAQEIQKAREHIKTSLDRVAVSRPFDVGRLDELEKLVTSLVSRISDLESRISTMKLSNDPHDVVGEKSDSEPDLFGSDSEEDKEAERIRSEREAEYLAKKALKPVVAAKSSITLDVKPWDDEVDMEELTSLVKGIKVDGLLWGASKLVPIAFGIKKLQICCVVEDDKVGTDFLEESIKEFSKHVQSVDIVSFNKL</sequence>
<evidence type="ECO:0000259" key="6">
    <source>
        <dbReference type="SMART" id="SM00888"/>
    </source>
</evidence>
<dbReference type="Proteomes" id="UP000050791">
    <property type="component" value="Unassembled WGS sequence"/>
</dbReference>
<feature type="compositionally biased region" description="Basic and acidic residues" evidence="5">
    <location>
        <begin position="305"/>
        <end position="317"/>
    </location>
</feature>
<evidence type="ECO:0008006" key="10">
    <source>
        <dbReference type="Google" id="ProtNLM"/>
    </source>
</evidence>
<dbReference type="PANTHER" id="PTHR11595:SF26">
    <property type="entry name" value="ELONGATION FACTOR 1-DELTA"/>
    <property type="match status" value="1"/>
</dbReference>
<dbReference type="Pfam" id="PF10587">
    <property type="entry name" value="EF-1_beta_acid"/>
    <property type="match status" value="1"/>
</dbReference>
<dbReference type="InterPro" id="IPR014038">
    <property type="entry name" value="EF1B_bsu/dsu_GNE"/>
</dbReference>
<dbReference type="InterPro" id="IPR049720">
    <property type="entry name" value="EF1B_bsu/dsu"/>
</dbReference>
<keyword evidence="2" id="KW-0251">Elongation factor</keyword>
<dbReference type="WBParaSite" id="SMTH1_27540.1">
    <property type="protein sequence ID" value="SMTH1_27540.1"/>
    <property type="gene ID" value="SMTH1_27540"/>
</dbReference>
<name>A0AA85B2H9_9TREM</name>
<organism evidence="8 9">
    <name type="scientific">Schistosoma mattheei</name>
    <dbReference type="NCBI Taxonomy" id="31246"/>
    <lineage>
        <taxon>Eukaryota</taxon>
        <taxon>Metazoa</taxon>
        <taxon>Spiralia</taxon>
        <taxon>Lophotrochozoa</taxon>
        <taxon>Platyhelminthes</taxon>
        <taxon>Trematoda</taxon>
        <taxon>Digenea</taxon>
        <taxon>Strigeidida</taxon>
        <taxon>Schistosomatoidea</taxon>
        <taxon>Schistosomatidae</taxon>
        <taxon>Schistosoma</taxon>
    </lineage>
</organism>
<dbReference type="InterPro" id="IPR014717">
    <property type="entry name" value="Transl_elong_EF1B/ribsomal_bS6"/>
</dbReference>
<dbReference type="GO" id="GO:0005853">
    <property type="term" value="C:eukaryotic translation elongation factor 1 complex"/>
    <property type="evidence" value="ECO:0007669"/>
    <property type="project" value="InterPro"/>
</dbReference>
<dbReference type="InterPro" id="IPR018940">
    <property type="entry name" value="EF-1_beta_acid_region_euk"/>
</dbReference>
<comment type="similarity">
    <text evidence="1">Belongs to the EF-1-beta/EF-1-delta family.</text>
</comment>
<dbReference type="InterPro" id="IPR013783">
    <property type="entry name" value="Ig-like_fold"/>
</dbReference>
<dbReference type="FunFam" id="3.30.70.60:FF:000001">
    <property type="entry name" value="Elongation factor 1-beta 1 like"/>
    <property type="match status" value="1"/>
</dbReference>
<feature type="domain" description="Translation elongation factor EF1B beta/delta subunit guanine nucleotide exchange" evidence="6">
    <location>
        <begin position="356"/>
        <end position="442"/>
    </location>
</feature>
<keyword evidence="3" id="KW-0648">Protein biosynthesis</keyword>
<evidence type="ECO:0000259" key="7">
    <source>
        <dbReference type="SMART" id="SM01182"/>
    </source>
</evidence>
<dbReference type="Pfam" id="PF00736">
    <property type="entry name" value="EF1_GNE"/>
    <property type="match status" value="1"/>
</dbReference>
<dbReference type="SMART" id="SM01182">
    <property type="entry name" value="EF-1_beta_acid"/>
    <property type="match status" value="1"/>
</dbReference>
<protein>
    <recommendedName>
        <fullName evidence="10">AMPK1_CBM domain-containing protein</fullName>
    </recommendedName>
</protein>
<evidence type="ECO:0000256" key="4">
    <source>
        <dbReference type="ARBA" id="ARBA00025180"/>
    </source>
</evidence>
<dbReference type="GO" id="GO:0005829">
    <property type="term" value="C:cytosol"/>
    <property type="evidence" value="ECO:0007669"/>
    <property type="project" value="TreeGrafter"/>
</dbReference>
<feature type="domain" description="Elongation factor 1 beta central acidic region eukaryote" evidence="7">
    <location>
        <begin position="321"/>
        <end position="347"/>
    </location>
</feature>
<feature type="region of interest" description="Disordered" evidence="5">
    <location>
        <begin position="305"/>
        <end position="332"/>
    </location>
</feature>